<dbReference type="CDD" id="cd05403">
    <property type="entry name" value="NT_KNTase_like"/>
    <property type="match status" value="1"/>
</dbReference>
<reference evidence="2" key="1">
    <citation type="journal article" date="2020" name="Appl. Environ. Microbiol.">
        <title>Medium-Chain Fatty Acid Synthesis by 'Candidatus Weimeria bifida' gen. nov., sp. nov., and 'Candidatus Pseudoramibacter fermentans' sp. nov.</title>
        <authorList>
            <person name="Scarborough M.J."/>
            <person name="Myers K.S."/>
            <person name="Donohue T.J."/>
            <person name="Noguera D.R."/>
        </authorList>
    </citation>
    <scope>NUCLEOTIDE SEQUENCE</scope>
    <source>
        <strain evidence="2">LCO1.1</strain>
    </source>
</reference>
<dbReference type="SUPFAM" id="SSF81301">
    <property type="entry name" value="Nucleotidyltransferase"/>
    <property type="match status" value="1"/>
</dbReference>
<sequence>MTSDEYFDAVKALLKQYDVKRAVLFGSRAKGTATPHSDFDIAVSGVEDIDGLRDAIYDIPSLFSTDIVDLDRPLSQNLREDIEQYGIQI</sequence>
<feature type="domain" description="Polymerase beta nucleotidyltransferase" evidence="1">
    <location>
        <begin position="10"/>
        <end position="88"/>
    </location>
</feature>
<dbReference type="GO" id="GO:0016740">
    <property type="term" value="F:transferase activity"/>
    <property type="evidence" value="ECO:0007669"/>
    <property type="project" value="UniProtKB-KW"/>
</dbReference>
<dbReference type="Gene3D" id="3.30.460.10">
    <property type="entry name" value="Beta Polymerase, domain 2"/>
    <property type="match status" value="1"/>
</dbReference>
<dbReference type="InterPro" id="IPR041633">
    <property type="entry name" value="Polbeta"/>
</dbReference>
<accession>A0A6N7J0H6</accession>
<evidence type="ECO:0000313" key="3">
    <source>
        <dbReference type="Proteomes" id="UP000460257"/>
    </source>
</evidence>
<evidence type="ECO:0000313" key="2">
    <source>
        <dbReference type="EMBL" id="MQN02116.1"/>
    </source>
</evidence>
<proteinExistence type="predicted"/>
<keyword evidence="3" id="KW-1185">Reference proteome</keyword>
<name>A0A6N7J0H6_9FIRM</name>
<comment type="caution">
    <text evidence="2">The sequence shown here is derived from an EMBL/GenBank/DDBJ whole genome shotgun (WGS) entry which is preliminary data.</text>
</comment>
<evidence type="ECO:0000259" key="1">
    <source>
        <dbReference type="Pfam" id="PF18765"/>
    </source>
</evidence>
<gene>
    <name evidence="2" type="ORF">FRC54_09500</name>
</gene>
<organism evidence="2 3">
    <name type="scientific">Candidatus Weimeria bifida</name>
    <dbReference type="NCBI Taxonomy" id="2599074"/>
    <lineage>
        <taxon>Bacteria</taxon>
        <taxon>Bacillati</taxon>
        <taxon>Bacillota</taxon>
        <taxon>Clostridia</taxon>
        <taxon>Lachnospirales</taxon>
        <taxon>Lachnospiraceae</taxon>
        <taxon>Candidatus Weimeria</taxon>
    </lineage>
</organism>
<protein>
    <submittedName>
        <fullName evidence="2">Nucleotidyltransferase domain-containing protein</fullName>
    </submittedName>
</protein>
<dbReference type="EMBL" id="VOGC01000007">
    <property type="protein sequence ID" value="MQN02116.1"/>
    <property type="molecule type" value="Genomic_DNA"/>
</dbReference>
<dbReference type="Proteomes" id="UP000460257">
    <property type="component" value="Unassembled WGS sequence"/>
</dbReference>
<dbReference type="AlphaFoldDB" id="A0A6N7J0H6"/>
<dbReference type="InterPro" id="IPR043519">
    <property type="entry name" value="NT_sf"/>
</dbReference>
<dbReference type="Pfam" id="PF18765">
    <property type="entry name" value="Polbeta"/>
    <property type="match status" value="1"/>
</dbReference>